<dbReference type="Gene3D" id="6.10.140.1990">
    <property type="match status" value="1"/>
</dbReference>
<keyword evidence="5" id="KW-0812">Transmembrane</keyword>
<dbReference type="InterPro" id="IPR006143">
    <property type="entry name" value="RND_pump_MFP"/>
</dbReference>
<feature type="domain" description="Multidrug resistance protein MdtA-like barrel-sandwich hybrid" evidence="6">
    <location>
        <begin position="59"/>
        <end position="213"/>
    </location>
</feature>
<gene>
    <name evidence="8" type="ORF">RI048_26605</name>
</gene>
<keyword evidence="9" id="KW-1185">Reference proteome</keyword>
<accession>A0ABU2EUG3</accession>
<dbReference type="EMBL" id="JAVLSJ010000023">
    <property type="protein sequence ID" value="MDR9851824.1"/>
    <property type="molecule type" value="Genomic_DNA"/>
</dbReference>
<organism evidence="8 9">
    <name type="scientific">Herbaspirillum huttiense subsp. lycopersici</name>
    <dbReference type="NCBI Taxonomy" id="3074428"/>
    <lineage>
        <taxon>Bacteria</taxon>
        <taxon>Pseudomonadati</taxon>
        <taxon>Pseudomonadota</taxon>
        <taxon>Betaproteobacteria</taxon>
        <taxon>Burkholderiales</taxon>
        <taxon>Oxalobacteraceae</taxon>
        <taxon>Herbaspirillum</taxon>
    </lineage>
</organism>
<dbReference type="Gene3D" id="2.40.30.170">
    <property type="match status" value="1"/>
</dbReference>
<keyword evidence="5" id="KW-0472">Membrane</keyword>
<evidence type="ECO:0000256" key="3">
    <source>
        <dbReference type="ARBA" id="ARBA00022448"/>
    </source>
</evidence>
<feature type="domain" description="Multidrug resistance protein MdtA-like C-terminal permuted SH3" evidence="7">
    <location>
        <begin position="319"/>
        <end position="378"/>
    </location>
</feature>
<feature type="transmembrane region" description="Helical" evidence="5">
    <location>
        <begin position="7"/>
        <end position="28"/>
    </location>
</feature>
<name>A0ABU2EUG3_9BURK</name>
<dbReference type="SUPFAM" id="SSF111369">
    <property type="entry name" value="HlyD-like secretion proteins"/>
    <property type="match status" value="1"/>
</dbReference>
<proteinExistence type="inferred from homology"/>
<evidence type="ECO:0000256" key="4">
    <source>
        <dbReference type="ARBA" id="ARBA00023054"/>
    </source>
</evidence>
<dbReference type="NCBIfam" id="TIGR01730">
    <property type="entry name" value="RND_mfp"/>
    <property type="match status" value="1"/>
</dbReference>
<dbReference type="RefSeq" id="WP_121040255.1">
    <property type="nucleotide sequence ID" value="NZ_JAVLSJ010000023.1"/>
</dbReference>
<dbReference type="InterPro" id="IPR030190">
    <property type="entry name" value="MacA_alpha-hairpin_sf"/>
</dbReference>
<evidence type="ECO:0000259" key="7">
    <source>
        <dbReference type="Pfam" id="PF25967"/>
    </source>
</evidence>
<dbReference type="InterPro" id="IPR058625">
    <property type="entry name" value="MdtA-like_BSH"/>
</dbReference>
<comment type="subcellular location">
    <subcellularLocation>
        <location evidence="1">Cell envelope</location>
    </subcellularLocation>
</comment>
<comment type="caution">
    <text evidence="8">The sequence shown here is derived from an EMBL/GenBank/DDBJ whole genome shotgun (WGS) entry which is preliminary data.</text>
</comment>
<evidence type="ECO:0000256" key="5">
    <source>
        <dbReference type="SAM" id="Phobius"/>
    </source>
</evidence>
<dbReference type="Proteomes" id="UP001246576">
    <property type="component" value="Unassembled WGS sequence"/>
</dbReference>
<sequence length="391" mass="42679">MRARQRLLRPLGLAVLLVLLGSLLWWSLLRERETIETVLVNRGDLESSISAMGTLQARNYVDVGAQASGEIRRINVAAGSKVVQGQLIAEIDPAAQQAKLDTDRANLENLRAQLLEQVANGDLAQQQLERQQRMQAEGSTREEDVQIAQNALRVAHARIASLRAQLAGAASTVQGSLVQLGYTRIFAPMNGTVVTLDARVGQTLNATYQTPRIMRIADLTTMTVWTQVSEADIRHVREGMPAWFSTLGDDRRWRGQVRQILPAPALAAGGELQDAGKAGAPASKVVFYTVLLDVDNPDGTLRPQMSAQVHFIAQTVQGALLAPLAALQAIPGSSAQYRAQVLQADGRIAERQLRTGLNDRLQVEVLAGLAEGERLVTRRETYRPINGRVSW</sequence>
<dbReference type="Gene3D" id="2.40.50.100">
    <property type="match status" value="1"/>
</dbReference>
<keyword evidence="4" id="KW-0175">Coiled coil</keyword>
<dbReference type="Pfam" id="PF25967">
    <property type="entry name" value="RND-MFP_C"/>
    <property type="match status" value="1"/>
</dbReference>
<comment type="similarity">
    <text evidence="2">Belongs to the membrane fusion protein (MFP) (TC 8.A.1) family.</text>
</comment>
<evidence type="ECO:0000313" key="8">
    <source>
        <dbReference type="EMBL" id="MDR9851824.1"/>
    </source>
</evidence>
<dbReference type="InterPro" id="IPR058627">
    <property type="entry name" value="MdtA-like_C"/>
</dbReference>
<keyword evidence="3" id="KW-0813">Transport</keyword>
<dbReference type="PANTHER" id="PTHR30469:SF33">
    <property type="entry name" value="SLR1207 PROTEIN"/>
    <property type="match status" value="1"/>
</dbReference>
<reference evidence="8" key="1">
    <citation type="submission" date="2023-09" db="EMBL/GenBank/DDBJ databases">
        <title>Description of first Herbaspirillum huttiense subsp. nephrolepsisexaltata and Herbaspirillum huttiense subsp. lycopersicon.</title>
        <authorList>
            <person name="Poudel M."/>
            <person name="Sharma A."/>
            <person name="Goss E."/>
            <person name="Tapia J.H."/>
            <person name="Harmon C.M."/>
            <person name="Jones J.B."/>
        </authorList>
    </citation>
    <scope>NUCLEOTIDE SEQUENCE</scope>
    <source>
        <strain evidence="8">SE1</strain>
    </source>
</reference>
<evidence type="ECO:0000259" key="6">
    <source>
        <dbReference type="Pfam" id="PF25917"/>
    </source>
</evidence>
<evidence type="ECO:0000256" key="1">
    <source>
        <dbReference type="ARBA" id="ARBA00004196"/>
    </source>
</evidence>
<dbReference type="Pfam" id="PF25917">
    <property type="entry name" value="BSH_RND"/>
    <property type="match status" value="1"/>
</dbReference>
<evidence type="ECO:0000313" key="9">
    <source>
        <dbReference type="Proteomes" id="UP001246576"/>
    </source>
</evidence>
<keyword evidence="5" id="KW-1133">Transmembrane helix</keyword>
<dbReference type="Gene3D" id="6.20.50.140">
    <property type="match status" value="1"/>
</dbReference>
<protein>
    <submittedName>
        <fullName evidence="8">Efflux RND transporter periplasmic adaptor subunit</fullName>
    </submittedName>
</protein>
<evidence type="ECO:0000256" key="2">
    <source>
        <dbReference type="ARBA" id="ARBA00009477"/>
    </source>
</evidence>
<dbReference type="PANTHER" id="PTHR30469">
    <property type="entry name" value="MULTIDRUG RESISTANCE PROTEIN MDTA"/>
    <property type="match status" value="1"/>
</dbReference>